<sequence>MVEIERCRFTLNGLVQGVGMRPFIYRLAHELGLSGWVRNAPDGVLIEVQGPTALIEQFRARLSSEKPVPARIDRCRSAAVPVDTGSADFLVIDSANEGLALSASLPDLASCPACLAELFDPADRRYRYPFVSCSECGPRYSIVESLPFDRERTAMRLFPLCPLCLQEYRNPQDRRFHAQTLSCPVCGPQLSLWSGRGEAPAAADEALRLAVRRLRQGEIVAVKGIGGFQLLANAQNEDAVLRLRLRKHRPAKPFALMMRDLEMARRYCDVSAAEIALLGSSAAPIVLCRRREHAGLAASIAPASGRLGLMLAYSPLHHLLLADFGAPVVATSGNAGGEPICVDEYDALRRLGAIADCLLVHNRPVQRPLDDSVMRVAAGKPLMLRRARGFAPMALELPGCLPPILATGGHLKNTVALALGSQAILSQHLGDLDTTACLTLHRDTQAELGALYRVQPQAVAVDSHPDYAGGRIAEQGALPIIRVDHHYAHALACIAEHGLQAPVLAVVWDGIGLGADGGLWGGEFLRIEAAGYRRIASLWPLRLPGGERAIREPRRAALSVLHELGLETATITDAFEVSELATLTAMLHKGFKSPSTSSAGRLFDALAGLLGVCQINEFEGQAAMALESLAEQADEADALLYPCELLMDASLPRVDWRPLFRALLNDARRGVSPPQLAYRFHASLADAILRAVQQQDIATVVLSGGCFQNRLLLELSNARLQQAGFKVYWPQQIPPNDGGLALGQLAAALINFKQENLRCV</sequence>
<dbReference type="InterPro" id="IPR011125">
    <property type="entry name" value="Znf_HypF"/>
</dbReference>
<keyword evidence="10" id="KW-0378">Hydrolase</keyword>
<keyword evidence="5" id="KW-0863">Zinc-finger</keyword>
<dbReference type="InterPro" id="IPR041440">
    <property type="entry name" value="HypF_C"/>
</dbReference>
<dbReference type="OrthoDB" id="9808093at2"/>
<feature type="active site" evidence="10">
    <location>
        <position position="21"/>
    </location>
</feature>
<evidence type="ECO:0000256" key="4">
    <source>
        <dbReference type="ARBA" id="ARBA00022723"/>
    </source>
</evidence>
<dbReference type="GO" id="GO:0003998">
    <property type="term" value="F:acylphosphatase activity"/>
    <property type="evidence" value="ECO:0007669"/>
    <property type="project" value="UniProtKB-EC"/>
</dbReference>
<evidence type="ECO:0000256" key="1">
    <source>
        <dbReference type="ARBA" id="ARBA00004711"/>
    </source>
</evidence>
<dbReference type="PANTHER" id="PTHR42959:SF1">
    <property type="entry name" value="CARBAMOYLTRANSFERASE HYPF"/>
    <property type="match status" value="1"/>
</dbReference>
<dbReference type="Gene3D" id="3.30.420.360">
    <property type="match status" value="1"/>
</dbReference>
<dbReference type="InterPro" id="IPR043129">
    <property type="entry name" value="ATPase_NBD"/>
</dbReference>
<evidence type="ECO:0000313" key="13">
    <source>
        <dbReference type="EMBL" id="QFY44851.1"/>
    </source>
</evidence>
<dbReference type="GO" id="GO:0016743">
    <property type="term" value="F:carboxyl- or carbamoyltransferase activity"/>
    <property type="evidence" value="ECO:0007669"/>
    <property type="project" value="UniProtKB-UniRule"/>
</dbReference>
<evidence type="ECO:0000256" key="8">
    <source>
        <dbReference type="ARBA" id="ARBA00072168"/>
    </source>
</evidence>
<name>A0A5Q0BRC7_9GAMM</name>
<feature type="domain" description="YrdC-like" evidence="12">
    <location>
        <begin position="204"/>
        <end position="389"/>
    </location>
</feature>
<evidence type="ECO:0000313" key="14">
    <source>
        <dbReference type="Proteomes" id="UP000325755"/>
    </source>
</evidence>
<dbReference type="PROSITE" id="PS00150">
    <property type="entry name" value="ACYLPHOSPHATASE_1"/>
    <property type="match status" value="1"/>
</dbReference>
<dbReference type="InterPro" id="IPR051060">
    <property type="entry name" value="Carbamoyltrans_HypF-like"/>
</dbReference>
<keyword evidence="4" id="KW-0479">Metal-binding</keyword>
<dbReference type="InterPro" id="IPR006070">
    <property type="entry name" value="Sua5-like_dom"/>
</dbReference>
<dbReference type="KEGG" id="mmob:F6R98_21280"/>
<evidence type="ECO:0000256" key="3">
    <source>
        <dbReference type="ARBA" id="ARBA00022598"/>
    </source>
</evidence>
<dbReference type="EC" id="6.2.-.-" evidence="9"/>
<keyword evidence="14" id="KW-1185">Reference proteome</keyword>
<feature type="active site" evidence="10">
    <location>
        <position position="39"/>
    </location>
</feature>
<reference evidence="13 14" key="1">
    <citation type="submission" date="2019-09" db="EMBL/GenBank/DDBJ databases">
        <title>Ecophysiology of the spiral-shaped methanotroph Methylospira mobilis as revealed by the complete genome sequence.</title>
        <authorList>
            <person name="Oshkin I.Y."/>
            <person name="Dedysh S.N."/>
            <person name="Miroshnikov K."/>
            <person name="Danilova O.V."/>
            <person name="Hakobyan A."/>
            <person name="Liesack W."/>
        </authorList>
    </citation>
    <scope>NUCLEOTIDE SEQUENCE [LARGE SCALE GENOMIC DNA]</scope>
    <source>
        <strain evidence="13 14">Shm1</strain>
    </source>
</reference>
<accession>A0A5Q0BRC7</accession>
<dbReference type="InterPro" id="IPR036046">
    <property type="entry name" value="Acylphosphatase-like_dom_sf"/>
</dbReference>
<dbReference type="NCBIfam" id="TIGR00143">
    <property type="entry name" value="hypF"/>
    <property type="match status" value="1"/>
</dbReference>
<dbReference type="Pfam" id="PF17788">
    <property type="entry name" value="HypF_C"/>
    <property type="match status" value="1"/>
</dbReference>
<gene>
    <name evidence="13" type="primary">hypF</name>
    <name evidence="13" type="ORF">F6R98_21280</name>
</gene>
<dbReference type="InterPro" id="IPR001792">
    <property type="entry name" value="Acylphosphatase-like_dom"/>
</dbReference>
<keyword evidence="3" id="KW-0436">Ligase</keyword>
<dbReference type="Pfam" id="PF01300">
    <property type="entry name" value="Sua5_yciO_yrdC"/>
    <property type="match status" value="1"/>
</dbReference>
<dbReference type="UniPathway" id="UPA00335"/>
<dbReference type="SUPFAM" id="SSF55821">
    <property type="entry name" value="YrdC/RibB"/>
    <property type="match status" value="1"/>
</dbReference>
<evidence type="ECO:0000256" key="6">
    <source>
        <dbReference type="ARBA" id="ARBA00022833"/>
    </source>
</evidence>
<dbReference type="InterPro" id="IPR004421">
    <property type="entry name" value="Carbamoyltransferase_HypF"/>
</dbReference>
<protein>
    <recommendedName>
        <fullName evidence="8 9">Carbamoyltransferase HypF</fullName>
        <ecNumber evidence="9">6.2.-.-</ecNumber>
    </recommendedName>
</protein>
<evidence type="ECO:0000256" key="9">
    <source>
        <dbReference type="PIRNR" id="PIRNR006256"/>
    </source>
</evidence>
<evidence type="ECO:0000256" key="5">
    <source>
        <dbReference type="ARBA" id="ARBA00022771"/>
    </source>
</evidence>
<feature type="domain" description="Acylphosphatase-like" evidence="11">
    <location>
        <begin position="6"/>
        <end position="93"/>
    </location>
</feature>
<dbReference type="GO" id="GO:0008270">
    <property type="term" value="F:zinc ion binding"/>
    <property type="evidence" value="ECO:0007669"/>
    <property type="project" value="UniProtKB-KW"/>
</dbReference>
<dbReference type="InterPro" id="IPR055128">
    <property type="entry name" value="HypF_C_2"/>
</dbReference>
<proteinExistence type="inferred from homology"/>
<evidence type="ECO:0000259" key="11">
    <source>
        <dbReference type="PROSITE" id="PS51160"/>
    </source>
</evidence>
<evidence type="ECO:0000256" key="10">
    <source>
        <dbReference type="PROSITE-ProRule" id="PRU00520"/>
    </source>
</evidence>
<dbReference type="Pfam" id="PF00708">
    <property type="entry name" value="Acylphosphatase"/>
    <property type="match status" value="1"/>
</dbReference>
<dbReference type="PROSITE" id="PS51163">
    <property type="entry name" value="YRDC"/>
    <property type="match status" value="1"/>
</dbReference>
<dbReference type="InParanoid" id="A0A5Q0BRC7"/>
<dbReference type="SUPFAM" id="SSF54975">
    <property type="entry name" value="Acylphosphatase/BLUF domain-like"/>
    <property type="match status" value="1"/>
</dbReference>
<dbReference type="Pfam" id="PF07503">
    <property type="entry name" value="zf-HYPF"/>
    <property type="match status" value="2"/>
</dbReference>
<dbReference type="PIRSF" id="PIRSF006256">
    <property type="entry name" value="CMPcnvr_hdrg_mat"/>
    <property type="match status" value="1"/>
</dbReference>
<dbReference type="Pfam" id="PF22521">
    <property type="entry name" value="HypF_C_2"/>
    <property type="match status" value="1"/>
</dbReference>
<keyword evidence="6" id="KW-0862">Zinc</keyword>
<comment type="catalytic activity">
    <reaction evidence="7 9">
        <text>C-terminal L-cysteinyl-[HypE protein] + carbamoyl phosphate + ATP + H2O = C-terminal S-carboxamide-L-cysteinyl-[HypE protein] + AMP + phosphate + diphosphate + H(+)</text>
        <dbReference type="Rhea" id="RHEA:55636"/>
        <dbReference type="Rhea" id="RHEA-COMP:14247"/>
        <dbReference type="Rhea" id="RHEA-COMP:14392"/>
        <dbReference type="ChEBI" id="CHEBI:15377"/>
        <dbReference type="ChEBI" id="CHEBI:15378"/>
        <dbReference type="ChEBI" id="CHEBI:30616"/>
        <dbReference type="ChEBI" id="CHEBI:33019"/>
        <dbReference type="ChEBI" id="CHEBI:43474"/>
        <dbReference type="ChEBI" id="CHEBI:58228"/>
        <dbReference type="ChEBI" id="CHEBI:76913"/>
        <dbReference type="ChEBI" id="CHEBI:139126"/>
        <dbReference type="ChEBI" id="CHEBI:456215"/>
    </reaction>
</comment>
<dbReference type="Gene3D" id="3.90.870.50">
    <property type="match status" value="1"/>
</dbReference>
<evidence type="ECO:0000256" key="2">
    <source>
        <dbReference type="ARBA" id="ARBA00008097"/>
    </source>
</evidence>
<dbReference type="SUPFAM" id="SSF53067">
    <property type="entry name" value="Actin-like ATPase domain"/>
    <property type="match status" value="1"/>
</dbReference>
<dbReference type="Proteomes" id="UP000325755">
    <property type="component" value="Chromosome"/>
</dbReference>
<keyword evidence="13" id="KW-0808">Transferase</keyword>
<dbReference type="Gene3D" id="3.30.110.120">
    <property type="match status" value="1"/>
</dbReference>
<comment type="catalytic activity">
    <reaction evidence="10">
        <text>an acyl phosphate + H2O = a carboxylate + phosphate + H(+)</text>
        <dbReference type="Rhea" id="RHEA:14965"/>
        <dbReference type="ChEBI" id="CHEBI:15377"/>
        <dbReference type="ChEBI" id="CHEBI:15378"/>
        <dbReference type="ChEBI" id="CHEBI:29067"/>
        <dbReference type="ChEBI" id="CHEBI:43474"/>
        <dbReference type="ChEBI" id="CHEBI:59918"/>
        <dbReference type="EC" id="3.6.1.7"/>
    </reaction>
</comment>
<evidence type="ECO:0000259" key="12">
    <source>
        <dbReference type="PROSITE" id="PS51163"/>
    </source>
</evidence>
<comment type="function">
    <text evidence="9">Involved in the maturation of [NiFe] hydrogenases. Along with HypE, it catalyzes the synthesis of the CN ligands of the active site iron of [NiFe]-hydrogenases. HypF functions as a carbamoyl transferase using carbamoylphosphate as a substrate and transferring the carboxamido moiety in an ATP-dependent reaction to the thiolate of the C-terminal cysteine of HypE yielding a protein-S-carboxamide.</text>
</comment>
<evidence type="ECO:0000256" key="7">
    <source>
        <dbReference type="ARBA" id="ARBA00048220"/>
    </source>
</evidence>
<dbReference type="PROSITE" id="PS51160">
    <property type="entry name" value="ACYLPHOSPHATASE_3"/>
    <property type="match status" value="1"/>
</dbReference>
<dbReference type="InterPro" id="IPR017945">
    <property type="entry name" value="DHBP_synth_RibB-like_a/b_dom"/>
</dbReference>
<dbReference type="GO" id="GO:0016874">
    <property type="term" value="F:ligase activity"/>
    <property type="evidence" value="ECO:0007669"/>
    <property type="project" value="UniProtKB-UniRule"/>
</dbReference>
<dbReference type="EMBL" id="CP044205">
    <property type="protein sequence ID" value="QFY44851.1"/>
    <property type="molecule type" value="Genomic_DNA"/>
</dbReference>
<dbReference type="GO" id="GO:0003725">
    <property type="term" value="F:double-stranded RNA binding"/>
    <property type="evidence" value="ECO:0007669"/>
    <property type="project" value="InterPro"/>
</dbReference>
<dbReference type="GO" id="GO:0051604">
    <property type="term" value="P:protein maturation"/>
    <property type="evidence" value="ECO:0007669"/>
    <property type="project" value="TreeGrafter"/>
</dbReference>
<dbReference type="PANTHER" id="PTHR42959">
    <property type="entry name" value="CARBAMOYLTRANSFERASE"/>
    <property type="match status" value="1"/>
</dbReference>
<comment type="pathway">
    <text evidence="1 9">Protein modification; [NiFe] hydrogenase maturation.</text>
</comment>
<comment type="similarity">
    <text evidence="2 9">Belongs to the carbamoyltransferase HypF family.</text>
</comment>
<dbReference type="FunFam" id="3.30.420.40:FF:000124">
    <property type="entry name" value="Carbamoyltransferase HypF"/>
    <property type="match status" value="1"/>
</dbReference>
<dbReference type="AlphaFoldDB" id="A0A5Q0BRC7"/>
<organism evidence="13 14">
    <name type="scientific">Candidatus Methylospira mobilis</name>
    <dbReference type="NCBI Taxonomy" id="1808979"/>
    <lineage>
        <taxon>Bacteria</taxon>
        <taxon>Pseudomonadati</taxon>
        <taxon>Pseudomonadota</taxon>
        <taxon>Gammaproteobacteria</taxon>
        <taxon>Methylococcales</taxon>
        <taxon>Methylococcaceae</taxon>
        <taxon>Candidatus Methylospira</taxon>
    </lineage>
</organism>
<dbReference type="InterPro" id="IPR017968">
    <property type="entry name" value="Acylphosphatase_CS"/>
</dbReference>
<dbReference type="Gene3D" id="3.30.420.40">
    <property type="match status" value="1"/>
</dbReference>
<dbReference type="RefSeq" id="WP_153250816.1">
    <property type="nucleotide sequence ID" value="NZ_CP044205.1"/>
</dbReference>
<dbReference type="FunCoup" id="A0A5Q0BRC7">
    <property type="interactions" value="49"/>
</dbReference>